<protein>
    <submittedName>
        <fullName evidence="2">Uncharacterized protein</fullName>
    </submittedName>
</protein>
<dbReference type="Proteomes" id="UP000008068">
    <property type="component" value="Unassembled WGS sequence"/>
</dbReference>
<organism evidence="3">
    <name type="scientific">Caenorhabditis brenneri</name>
    <name type="common">Nematode worm</name>
    <dbReference type="NCBI Taxonomy" id="135651"/>
    <lineage>
        <taxon>Eukaryota</taxon>
        <taxon>Metazoa</taxon>
        <taxon>Ecdysozoa</taxon>
        <taxon>Nematoda</taxon>
        <taxon>Chromadorea</taxon>
        <taxon>Rhabditida</taxon>
        <taxon>Rhabditina</taxon>
        <taxon>Rhabditomorpha</taxon>
        <taxon>Rhabditoidea</taxon>
        <taxon>Rhabditidae</taxon>
        <taxon>Peloderinae</taxon>
        <taxon>Caenorhabditis</taxon>
    </lineage>
</organism>
<evidence type="ECO:0000256" key="1">
    <source>
        <dbReference type="SAM" id="MobiDB-lite"/>
    </source>
</evidence>
<evidence type="ECO:0000313" key="2">
    <source>
        <dbReference type="EMBL" id="EGT44787.1"/>
    </source>
</evidence>
<evidence type="ECO:0000313" key="3">
    <source>
        <dbReference type="Proteomes" id="UP000008068"/>
    </source>
</evidence>
<accession>G0P4K1</accession>
<name>G0P4K1_CAEBE</name>
<dbReference type="HOGENOM" id="CLU_1836869_0_0_1"/>
<reference evidence="3" key="1">
    <citation type="submission" date="2011-07" db="EMBL/GenBank/DDBJ databases">
        <authorList>
            <consortium name="Caenorhabditis brenneri Sequencing and Analysis Consortium"/>
            <person name="Wilson R.K."/>
        </authorList>
    </citation>
    <scope>NUCLEOTIDE SEQUENCE [LARGE SCALE GENOMIC DNA]</scope>
    <source>
        <strain evidence="3">PB2801</strain>
    </source>
</reference>
<feature type="compositionally biased region" description="Acidic residues" evidence="1">
    <location>
        <begin position="90"/>
        <end position="99"/>
    </location>
</feature>
<feature type="compositionally biased region" description="Basic and acidic residues" evidence="1">
    <location>
        <begin position="100"/>
        <end position="125"/>
    </location>
</feature>
<sequence>MSHLAATMYGMAKTKRDLNNSNTRVCLRRAALHTNFMRTLQTMRRTLQKRNQAKRIQTWSETSESTKDFLERIRDLNEELDARMEMGSLEQEEAPEEDQRENQEVVVKEEKDDVKDDPKEEKEKGGVVTRAFRFVARLWN</sequence>
<proteinExistence type="predicted"/>
<gene>
    <name evidence="2" type="ORF">CAEBREN_22277</name>
</gene>
<dbReference type="InParanoid" id="G0P4K1"/>
<feature type="region of interest" description="Disordered" evidence="1">
    <location>
        <begin position="81"/>
        <end position="126"/>
    </location>
</feature>
<dbReference type="EMBL" id="GL380065">
    <property type="protein sequence ID" value="EGT44787.1"/>
    <property type="molecule type" value="Genomic_DNA"/>
</dbReference>
<dbReference type="AlphaFoldDB" id="G0P4K1"/>
<keyword evidence="3" id="KW-1185">Reference proteome</keyword>